<evidence type="ECO:0000313" key="2">
    <source>
        <dbReference type="Proteomes" id="UP000614221"/>
    </source>
</evidence>
<reference evidence="1" key="1">
    <citation type="journal article" date="2014" name="Int. J. Syst. Evol. Microbiol.">
        <title>Complete genome sequence of Corynebacterium casei LMG S-19264T (=DSM 44701T), isolated from a smear-ripened cheese.</title>
        <authorList>
            <consortium name="US DOE Joint Genome Institute (JGI-PGF)"/>
            <person name="Walter F."/>
            <person name="Albersmeier A."/>
            <person name="Kalinowski J."/>
            <person name="Ruckert C."/>
        </authorList>
    </citation>
    <scope>NUCLEOTIDE SEQUENCE</scope>
    <source>
        <strain evidence="1">JCM 19018</strain>
    </source>
</reference>
<comment type="caution">
    <text evidence="1">The sequence shown here is derived from an EMBL/GenBank/DDBJ whole genome shotgun (WGS) entry which is preliminary data.</text>
</comment>
<protein>
    <submittedName>
        <fullName evidence="1">Uncharacterized protein</fullName>
    </submittedName>
</protein>
<dbReference type="OrthoDB" id="206043at2157"/>
<proteinExistence type="predicted"/>
<dbReference type="Proteomes" id="UP000614221">
    <property type="component" value="Unassembled WGS sequence"/>
</dbReference>
<name>A0A830EW09_9EURY</name>
<sequence>MKAGKLGVVKGNFDKISDMDRIIDQGDENLHQCIEVQRELKTDQGIPLYEGRAAVETIEEREQVDISDGEITQKQTPTKVTKYTRFLSCPGEFVVAGDSSGVFVFDLIASQHPSATVIESEFDLRGYLLEQENADPWKAGFYGKSGKAENGVIHGDQVFDDSDFGEVVGDCQLNQIGLQIKDETSKIKMTAAESGYIEVYQPSDFSSEEFADYILNNVIHHLD</sequence>
<reference evidence="1" key="2">
    <citation type="submission" date="2020-09" db="EMBL/GenBank/DDBJ databases">
        <authorList>
            <person name="Sun Q."/>
            <person name="Ohkuma M."/>
        </authorList>
    </citation>
    <scope>NUCLEOTIDE SEQUENCE</scope>
    <source>
        <strain evidence="1">JCM 19018</strain>
    </source>
</reference>
<dbReference type="AlphaFoldDB" id="A0A830EW09"/>
<dbReference type="RefSeq" id="WP_188975311.1">
    <property type="nucleotide sequence ID" value="NZ_BMPD01000001.1"/>
</dbReference>
<dbReference type="EMBL" id="BMPD01000001">
    <property type="protein sequence ID" value="GGK56647.1"/>
    <property type="molecule type" value="Genomic_DNA"/>
</dbReference>
<gene>
    <name evidence="1" type="ORF">GCM10009067_06370</name>
</gene>
<accession>A0A830EW09</accession>
<organism evidence="1 2">
    <name type="scientific">Haloarcula sebkhae</name>
    <dbReference type="NCBI Taxonomy" id="932660"/>
    <lineage>
        <taxon>Archaea</taxon>
        <taxon>Methanobacteriati</taxon>
        <taxon>Methanobacteriota</taxon>
        <taxon>Stenosarchaea group</taxon>
        <taxon>Halobacteria</taxon>
        <taxon>Halobacteriales</taxon>
        <taxon>Haloarculaceae</taxon>
        <taxon>Haloarcula</taxon>
    </lineage>
</organism>
<evidence type="ECO:0000313" key="1">
    <source>
        <dbReference type="EMBL" id="GGK56647.1"/>
    </source>
</evidence>